<evidence type="ECO:0000256" key="1">
    <source>
        <dbReference type="ARBA" id="ARBA00001974"/>
    </source>
</evidence>
<protein>
    <recommendedName>
        <fullName evidence="7">Glucose-methanol-choline oxidoreductase N-terminal domain-containing protein</fullName>
    </recommendedName>
</protein>
<dbReference type="PANTHER" id="PTHR11552">
    <property type="entry name" value="GLUCOSE-METHANOL-CHOLINE GMC OXIDOREDUCTASE"/>
    <property type="match status" value="1"/>
</dbReference>
<dbReference type="EMBL" id="NPKH01000037">
    <property type="protein sequence ID" value="PAP91983.1"/>
    <property type="molecule type" value="Genomic_DNA"/>
</dbReference>
<dbReference type="RefSeq" id="WP_095521309.1">
    <property type="nucleotide sequence ID" value="NZ_NPKH01000037.1"/>
</dbReference>
<comment type="similarity">
    <text evidence="2 5">Belongs to the GMC oxidoreductase family.</text>
</comment>
<accession>A0A271K886</accession>
<name>A0A271K886_9HYPH</name>
<evidence type="ECO:0000256" key="5">
    <source>
        <dbReference type="RuleBase" id="RU003968"/>
    </source>
</evidence>
<comment type="caution">
    <text evidence="8">The sequence shown here is derived from an EMBL/GenBank/DDBJ whole genome shotgun (WGS) entry which is preliminary data.</text>
</comment>
<dbReference type="PROSITE" id="PS00623">
    <property type="entry name" value="GMC_OXRED_1"/>
    <property type="match status" value="1"/>
</dbReference>
<sequence length="137" mass="15603">MKSRRRFRAEFKDTTVLLLEQGSSDWSPWIHLPVTYYMTSQGDALTRYMIEPQRHPNGISPHFVQARVLGGGSSVNAMVYMRGIPEDYDGWHEGGATGWSYKDVLPYFKKAESNERFSGDLHGSEGPLTVSDQRHTH</sequence>
<dbReference type="GO" id="GO:0016614">
    <property type="term" value="F:oxidoreductase activity, acting on CH-OH group of donors"/>
    <property type="evidence" value="ECO:0007669"/>
    <property type="project" value="InterPro"/>
</dbReference>
<evidence type="ECO:0000256" key="6">
    <source>
        <dbReference type="SAM" id="MobiDB-lite"/>
    </source>
</evidence>
<dbReference type="GO" id="GO:0050660">
    <property type="term" value="F:flavin adenine dinucleotide binding"/>
    <property type="evidence" value="ECO:0007669"/>
    <property type="project" value="InterPro"/>
</dbReference>
<dbReference type="PANTHER" id="PTHR11552:SF147">
    <property type="entry name" value="CHOLINE DEHYDROGENASE, MITOCHONDRIAL"/>
    <property type="match status" value="1"/>
</dbReference>
<evidence type="ECO:0000313" key="9">
    <source>
        <dbReference type="Proteomes" id="UP000215931"/>
    </source>
</evidence>
<proteinExistence type="inferred from homology"/>
<keyword evidence="9" id="KW-1185">Reference proteome</keyword>
<dbReference type="InterPro" id="IPR036188">
    <property type="entry name" value="FAD/NAD-bd_sf"/>
</dbReference>
<evidence type="ECO:0000256" key="4">
    <source>
        <dbReference type="ARBA" id="ARBA00022827"/>
    </source>
</evidence>
<feature type="domain" description="Glucose-methanol-choline oxidoreductase N-terminal" evidence="7">
    <location>
        <begin position="66"/>
        <end position="89"/>
    </location>
</feature>
<dbReference type="Proteomes" id="UP000215931">
    <property type="component" value="Unassembled WGS sequence"/>
</dbReference>
<dbReference type="InterPro" id="IPR000172">
    <property type="entry name" value="GMC_OxRdtase_N"/>
</dbReference>
<evidence type="ECO:0000313" key="8">
    <source>
        <dbReference type="EMBL" id="PAP91983.1"/>
    </source>
</evidence>
<dbReference type="InterPro" id="IPR012132">
    <property type="entry name" value="GMC_OxRdtase"/>
</dbReference>
<gene>
    <name evidence="8" type="ORF">CIT31_28685</name>
</gene>
<evidence type="ECO:0000256" key="3">
    <source>
        <dbReference type="ARBA" id="ARBA00022630"/>
    </source>
</evidence>
<feature type="region of interest" description="Disordered" evidence="6">
    <location>
        <begin position="118"/>
        <end position="137"/>
    </location>
</feature>
<keyword evidence="4 5" id="KW-0274">FAD</keyword>
<dbReference type="AlphaFoldDB" id="A0A271K886"/>
<keyword evidence="3 5" id="KW-0285">Flavoprotein</keyword>
<evidence type="ECO:0000259" key="7">
    <source>
        <dbReference type="PROSITE" id="PS00623"/>
    </source>
</evidence>
<dbReference type="Pfam" id="PF00732">
    <property type="entry name" value="GMC_oxred_N"/>
    <property type="match status" value="1"/>
</dbReference>
<dbReference type="OrthoDB" id="9785276at2"/>
<dbReference type="SUPFAM" id="SSF51905">
    <property type="entry name" value="FAD/NAD(P)-binding domain"/>
    <property type="match status" value="1"/>
</dbReference>
<reference evidence="8 9" key="1">
    <citation type="submission" date="2017-08" db="EMBL/GenBank/DDBJ databases">
        <title>Mesorhizobium wenxinae sp. nov., a novel rhizobial species isolated from root nodules of chickpea (Cicer arietinum L.).</title>
        <authorList>
            <person name="Zhang J."/>
        </authorList>
    </citation>
    <scope>NUCLEOTIDE SEQUENCE [LARGE SCALE GENOMIC DNA]</scope>
    <source>
        <strain evidence="9">WYCCWR 10019</strain>
    </source>
</reference>
<evidence type="ECO:0000256" key="2">
    <source>
        <dbReference type="ARBA" id="ARBA00010790"/>
    </source>
</evidence>
<dbReference type="Gene3D" id="3.50.50.60">
    <property type="entry name" value="FAD/NAD(P)-binding domain"/>
    <property type="match status" value="1"/>
</dbReference>
<dbReference type="Gene3D" id="3.30.560.10">
    <property type="entry name" value="Glucose Oxidase, domain 3"/>
    <property type="match status" value="1"/>
</dbReference>
<comment type="cofactor">
    <cofactor evidence="1">
        <name>FAD</name>
        <dbReference type="ChEBI" id="CHEBI:57692"/>
    </cofactor>
</comment>
<organism evidence="8 9">
    <name type="scientific">Mesorhizobium wenxiniae</name>
    <dbReference type="NCBI Taxonomy" id="2014805"/>
    <lineage>
        <taxon>Bacteria</taxon>
        <taxon>Pseudomonadati</taxon>
        <taxon>Pseudomonadota</taxon>
        <taxon>Alphaproteobacteria</taxon>
        <taxon>Hyphomicrobiales</taxon>
        <taxon>Phyllobacteriaceae</taxon>
        <taxon>Mesorhizobium</taxon>
    </lineage>
</organism>